<organism evidence="2">
    <name type="scientific">bioreactor metagenome</name>
    <dbReference type="NCBI Taxonomy" id="1076179"/>
    <lineage>
        <taxon>unclassified sequences</taxon>
        <taxon>metagenomes</taxon>
        <taxon>ecological metagenomes</taxon>
    </lineage>
</organism>
<dbReference type="AlphaFoldDB" id="A0A645FFF8"/>
<sequence length="103" mass="11262">MQDRREEGISILASRYIAPSTVTKDRIVEDGVSTSGRAGRSMGCGKWPMATGDSGSRKKRKHAAPGGDKTRHARSETFSLYEVRQPEKNGLLPGRSVSGWLIM</sequence>
<gene>
    <name evidence="2" type="ORF">SDC9_160421</name>
</gene>
<protein>
    <submittedName>
        <fullName evidence="2">Uncharacterized protein</fullName>
    </submittedName>
</protein>
<evidence type="ECO:0000256" key="1">
    <source>
        <dbReference type="SAM" id="MobiDB-lite"/>
    </source>
</evidence>
<feature type="region of interest" description="Disordered" evidence="1">
    <location>
        <begin position="29"/>
        <end position="76"/>
    </location>
</feature>
<name>A0A645FFF8_9ZZZZ</name>
<dbReference type="EMBL" id="VSSQ01059557">
    <property type="protein sequence ID" value="MPN13101.1"/>
    <property type="molecule type" value="Genomic_DNA"/>
</dbReference>
<comment type="caution">
    <text evidence="2">The sequence shown here is derived from an EMBL/GenBank/DDBJ whole genome shotgun (WGS) entry which is preliminary data.</text>
</comment>
<proteinExistence type="predicted"/>
<accession>A0A645FFF8</accession>
<evidence type="ECO:0000313" key="2">
    <source>
        <dbReference type="EMBL" id="MPN13101.1"/>
    </source>
</evidence>
<reference evidence="2" key="1">
    <citation type="submission" date="2019-08" db="EMBL/GenBank/DDBJ databases">
        <authorList>
            <person name="Kucharzyk K."/>
            <person name="Murdoch R.W."/>
            <person name="Higgins S."/>
            <person name="Loffler F."/>
        </authorList>
    </citation>
    <scope>NUCLEOTIDE SEQUENCE</scope>
</reference>